<evidence type="ECO:0000256" key="14">
    <source>
        <dbReference type="RuleBase" id="RU364088"/>
    </source>
</evidence>
<dbReference type="SMART" id="SM00388">
    <property type="entry name" value="HisKA"/>
    <property type="match status" value="1"/>
</dbReference>
<name>A0A162VUU5_9BURK</name>
<dbReference type="InterPro" id="IPR036097">
    <property type="entry name" value="HisK_dim/P_sf"/>
</dbReference>
<reference evidence="18 19" key="1">
    <citation type="submission" date="2016-02" db="EMBL/GenBank/DDBJ databases">
        <title>Draft genome sequence of Hydrogenophaga sp. LPB0072.</title>
        <authorList>
            <person name="Shin S.-K."/>
            <person name="Yi H."/>
        </authorList>
    </citation>
    <scope>NUCLEOTIDE SEQUENCE [LARGE SCALE GENOMIC DNA]</scope>
    <source>
        <strain evidence="18 19">LPB0072</strain>
    </source>
</reference>
<dbReference type="PROSITE" id="PS50109">
    <property type="entry name" value="HIS_KIN"/>
    <property type="match status" value="1"/>
</dbReference>
<dbReference type="AlphaFoldDB" id="A0A162VUU5"/>
<evidence type="ECO:0000259" key="16">
    <source>
        <dbReference type="PROSITE" id="PS50885"/>
    </source>
</evidence>
<dbReference type="OrthoDB" id="9786919at2"/>
<evidence type="ECO:0000256" key="4">
    <source>
        <dbReference type="ARBA" id="ARBA00022519"/>
    </source>
</evidence>
<dbReference type="InterPro" id="IPR006290">
    <property type="entry name" value="CztS_silS_copS"/>
</dbReference>
<evidence type="ECO:0000256" key="6">
    <source>
        <dbReference type="ARBA" id="ARBA00022679"/>
    </source>
</evidence>
<evidence type="ECO:0000256" key="1">
    <source>
        <dbReference type="ARBA" id="ARBA00000085"/>
    </source>
</evidence>
<dbReference type="Proteomes" id="UP000185657">
    <property type="component" value="Unassembled WGS sequence"/>
</dbReference>
<keyword evidence="19" id="KW-1185">Reference proteome</keyword>
<dbReference type="NCBIfam" id="TIGR01386">
    <property type="entry name" value="cztS_silS_copS"/>
    <property type="match status" value="1"/>
</dbReference>
<dbReference type="Pfam" id="PF02518">
    <property type="entry name" value="HATPase_c"/>
    <property type="match status" value="1"/>
</dbReference>
<evidence type="ECO:0000256" key="2">
    <source>
        <dbReference type="ARBA" id="ARBA00004429"/>
    </source>
</evidence>
<evidence type="ECO:0000256" key="8">
    <source>
        <dbReference type="ARBA" id="ARBA00022741"/>
    </source>
</evidence>
<gene>
    <name evidence="17" type="ORF">LPB072_06810</name>
    <name evidence="18" type="ORF">LPB72_16295</name>
</gene>
<protein>
    <recommendedName>
        <fullName evidence="14">Sensor protein</fullName>
        <ecNumber evidence="14">2.7.13.3</ecNumber>
    </recommendedName>
</protein>
<dbReference type="EC" id="2.7.13.3" evidence="14"/>
<dbReference type="SUPFAM" id="SSF55874">
    <property type="entry name" value="ATPase domain of HSP90 chaperone/DNA topoisomerase II/histidine kinase"/>
    <property type="match status" value="1"/>
</dbReference>
<keyword evidence="4 14" id="KW-0997">Cell inner membrane</keyword>
<evidence type="ECO:0000313" key="20">
    <source>
        <dbReference type="Proteomes" id="UP000185680"/>
    </source>
</evidence>
<evidence type="ECO:0000256" key="3">
    <source>
        <dbReference type="ARBA" id="ARBA00022475"/>
    </source>
</evidence>
<dbReference type="SUPFAM" id="SSF158472">
    <property type="entry name" value="HAMP domain-like"/>
    <property type="match status" value="1"/>
</dbReference>
<comment type="function">
    <text evidence="14">Member of a two-component regulatory system.</text>
</comment>
<dbReference type="SMART" id="SM00304">
    <property type="entry name" value="HAMP"/>
    <property type="match status" value="1"/>
</dbReference>
<dbReference type="GO" id="GO:0000155">
    <property type="term" value="F:phosphorelay sensor kinase activity"/>
    <property type="evidence" value="ECO:0007669"/>
    <property type="project" value="InterPro"/>
</dbReference>
<keyword evidence="7 14" id="KW-0812">Transmembrane</keyword>
<dbReference type="EMBL" id="LVWD01000030">
    <property type="protein sequence ID" value="OAD40469.1"/>
    <property type="molecule type" value="Genomic_DNA"/>
</dbReference>
<keyword evidence="8 14" id="KW-0547">Nucleotide-binding</keyword>
<dbReference type="CDD" id="cd00082">
    <property type="entry name" value="HisKA"/>
    <property type="match status" value="1"/>
</dbReference>
<comment type="subcellular location">
    <subcellularLocation>
        <location evidence="2">Cell inner membrane</location>
        <topology evidence="2">Multi-pass membrane protein</topology>
    </subcellularLocation>
</comment>
<keyword evidence="3 14" id="KW-1003">Cell membrane</keyword>
<dbReference type="PANTHER" id="PTHR45436">
    <property type="entry name" value="SENSOR HISTIDINE KINASE YKOH"/>
    <property type="match status" value="1"/>
</dbReference>
<accession>A0A162VUU5</accession>
<dbReference type="EMBL" id="CP017476">
    <property type="protein sequence ID" value="AOW12598.1"/>
    <property type="molecule type" value="Genomic_DNA"/>
</dbReference>
<comment type="catalytic activity">
    <reaction evidence="1 14">
        <text>ATP + protein L-histidine = ADP + protein N-phospho-L-histidine.</text>
        <dbReference type="EC" id="2.7.13.3"/>
    </reaction>
</comment>
<evidence type="ECO:0000313" key="18">
    <source>
        <dbReference type="EMBL" id="OAD40469.1"/>
    </source>
</evidence>
<dbReference type="InterPro" id="IPR036890">
    <property type="entry name" value="HATPase_C_sf"/>
</dbReference>
<dbReference type="SMART" id="SM00387">
    <property type="entry name" value="HATPase_c"/>
    <property type="match status" value="1"/>
</dbReference>
<dbReference type="InterPro" id="IPR003661">
    <property type="entry name" value="HisK_dim/P_dom"/>
</dbReference>
<dbReference type="RefSeq" id="WP_066093110.1">
    <property type="nucleotide sequence ID" value="NZ_CP017476.1"/>
</dbReference>
<dbReference type="InterPro" id="IPR003594">
    <property type="entry name" value="HATPase_dom"/>
</dbReference>
<evidence type="ECO:0000256" key="13">
    <source>
        <dbReference type="ARBA" id="ARBA00023136"/>
    </source>
</evidence>
<evidence type="ECO:0000313" key="19">
    <source>
        <dbReference type="Proteomes" id="UP000185657"/>
    </source>
</evidence>
<proteinExistence type="predicted"/>
<dbReference type="SUPFAM" id="SSF47384">
    <property type="entry name" value="Homodimeric domain of signal transducing histidine kinase"/>
    <property type="match status" value="1"/>
</dbReference>
<keyword evidence="11 14" id="KW-1133">Transmembrane helix</keyword>
<dbReference type="InterPro" id="IPR005467">
    <property type="entry name" value="His_kinase_dom"/>
</dbReference>
<dbReference type="PRINTS" id="PR00344">
    <property type="entry name" value="BCTRLSENSOR"/>
</dbReference>
<sequence length="459" mass="51345">MSLRLTLTARLTLLYTLASLMVLCGLGWLVMRANQAHFVDLDREYLEDKVALVRQVVASSRDGEELVQRLEELQRSHTGLYLRLEQGQTPIFGQPDNPFPARLKPSTGSLFPTDWAWQGSELRGAAMVVDSASYLSNTNLRPLTLLLAMDTHHHTHFMEELRHTLMVYLLIAALASGLLAWWAARRGLAPLRDMRERARRVTAHQLDERMPEASVPVEMAELAHDLNTMLARLQSDFQRLSEFSSDLAHELRTPISNLLTQTQVTLAQQRDAAAYRETLASNAEEFQRLGRMVSDMLLLAKTEHGLALPHREPVPLREQVQALFDFYDVVADERGIALVLEGSATAHGDKLMLRRAISNLLSNAIRHAPEQSRVVVRLTHVRGEASLCVENAGPPIAPEHLPRLFDRFYRVDKSRVHLSSDGTGLGLAITQAIMVAHGGSVRVDSSAENTRFCLRFPGA</sequence>
<dbReference type="InterPro" id="IPR004358">
    <property type="entry name" value="Sig_transdc_His_kin-like_C"/>
</dbReference>
<dbReference type="STRING" id="1763535.LPB072_06810"/>
<dbReference type="GO" id="GO:0005886">
    <property type="term" value="C:plasma membrane"/>
    <property type="evidence" value="ECO:0007669"/>
    <property type="project" value="UniProtKB-SubCell"/>
</dbReference>
<dbReference type="InterPro" id="IPR048590">
    <property type="entry name" value="CusS-like_sensor"/>
</dbReference>
<feature type="domain" description="HAMP" evidence="16">
    <location>
        <begin position="185"/>
        <end position="238"/>
    </location>
</feature>
<evidence type="ECO:0000256" key="9">
    <source>
        <dbReference type="ARBA" id="ARBA00022777"/>
    </source>
</evidence>
<dbReference type="PANTHER" id="PTHR45436:SF15">
    <property type="entry name" value="SENSOR HISTIDINE KINASE CUSS"/>
    <property type="match status" value="1"/>
</dbReference>
<dbReference type="Gene3D" id="6.10.340.10">
    <property type="match status" value="1"/>
</dbReference>
<dbReference type="PROSITE" id="PS50885">
    <property type="entry name" value="HAMP"/>
    <property type="match status" value="1"/>
</dbReference>
<dbReference type="Gene3D" id="3.30.565.10">
    <property type="entry name" value="Histidine kinase-like ATPase, C-terminal domain"/>
    <property type="match status" value="1"/>
</dbReference>
<keyword evidence="13 14" id="KW-0472">Membrane</keyword>
<evidence type="ECO:0000313" key="17">
    <source>
        <dbReference type="EMBL" id="AOW12598.1"/>
    </source>
</evidence>
<feature type="domain" description="Histidine kinase" evidence="15">
    <location>
        <begin position="246"/>
        <end position="459"/>
    </location>
</feature>
<evidence type="ECO:0000256" key="7">
    <source>
        <dbReference type="ARBA" id="ARBA00022692"/>
    </source>
</evidence>
<dbReference type="InterPro" id="IPR003660">
    <property type="entry name" value="HAMP_dom"/>
</dbReference>
<dbReference type="FunFam" id="3.30.565.10:FF:000006">
    <property type="entry name" value="Sensor histidine kinase WalK"/>
    <property type="match status" value="1"/>
</dbReference>
<evidence type="ECO:0000256" key="12">
    <source>
        <dbReference type="ARBA" id="ARBA00023012"/>
    </source>
</evidence>
<dbReference type="Proteomes" id="UP000185680">
    <property type="component" value="Chromosome"/>
</dbReference>
<evidence type="ECO:0000256" key="11">
    <source>
        <dbReference type="ARBA" id="ARBA00022989"/>
    </source>
</evidence>
<feature type="transmembrane region" description="Helical" evidence="14">
    <location>
        <begin position="12"/>
        <end position="31"/>
    </location>
</feature>
<dbReference type="Pfam" id="PF00512">
    <property type="entry name" value="HisKA"/>
    <property type="match status" value="1"/>
</dbReference>
<dbReference type="Pfam" id="PF00672">
    <property type="entry name" value="HAMP"/>
    <property type="match status" value="1"/>
</dbReference>
<keyword evidence="5" id="KW-0597">Phosphoprotein</keyword>
<dbReference type="CDD" id="cd06225">
    <property type="entry name" value="HAMP"/>
    <property type="match status" value="1"/>
</dbReference>
<evidence type="ECO:0000256" key="5">
    <source>
        <dbReference type="ARBA" id="ARBA00022553"/>
    </source>
</evidence>
<dbReference type="Gene3D" id="1.10.287.130">
    <property type="match status" value="1"/>
</dbReference>
<dbReference type="CDD" id="cd00075">
    <property type="entry name" value="HATPase"/>
    <property type="match status" value="1"/>
</dbReference>
<dbReference type="KEGG" id="hyl:LPB072_06810"/>
<keyword evidence="6 14" id="KW-0808">Transferase</keyword>
<dbReference type="GO" id="GO:0005524">
    <property type="term" value="F:ATP binding"/>
    <property type="evidence" value="ECO:0007669"/>
    <property type="project" value="UniProtKB-KW"/>
</dbReference>
<evidence type="ECO:0000256" key="10">
    <source>
        <dbReference type="ARBA" id="ARBA00022840"/>
    </source>
</evidence>
<keyword evidence="12 14" id="KW-0902">Two-component regulatory system</keyword>
<reference evidence="17 20" key="2">
    <citation type="submission" date="2016-10" db="EMBL/GenBank/DDBJ databases">
        <title>Hydorgenophaga sp. LPB0072 isolated from gastropod.</title>
        <authorList>
            <person name="Kim E."/>
            <person name="Yi H."/>
        </authorList>
    </citation>
    <scope>NUCLEOTIDE SEQUENCE [LARGE SCALE GENOMIC DNA]</scope>
    <source>
        <strain evidence="17 20">LPB0072</strain>
    </source>
</reference>
<keyword evidence="10 14" id="KW-0067">ATP-binding</keyword>
<organism evidence="17 20">
    <name type="scientific">Hydrogenophaga crassostreae</name>
    <dbReference type="NCBI Taxonomy" id="1763535"/>
    <lineage>
        <taxon>Bacteria</taxon>
        <taxon>Pseudomonadati</taxon>
        <taxon>Pseudomonadota</taxon>
        <taxon>Betaproteobacteria</taxon>
        <taxon>Burkholderiales</taxon>
        <taxon>Comamonadaceae</taxon>
        <taxon>Hydrogenophaga</taxon>
    </lineage>
</organism>
<evidence type="ECO:0000259" key="15">
    <source>
        <dbReference type="PROSITE" id="PS50109"/>
    </source>
</evidence>
<dbReference type="Pfam" id="PF21085">
    <property type="entry name" value="CusS"/>
    <property type="match status" value="1"/>
</dbReference>
<dbReference type="InterPro" id="IPR050428">
    <property type="entry name" value="TCS_sensor_his_kinase"/>
</dbReference>
<feature type="transmembrane region" description="Helical" evidence="14">
    <location>
        <begin position="165"/>
        <end position="184"/>
    </location>
</feature>
<keyword evidence="9 14" id="KW-0418">Kinase</keyword>